<keyword evidence="3" id="KW-1185">Reference proteome</keyword>
<feature type="domain" description="BTB" evidence="1">
    <location>
        <begin position="235"/>
        <end position="299"/>
    </location>
</feature>
<name>A0A9J6BHD1_POLVA</name>
<proteinExistence type="predicted"/>
<dbReference type="Gene3D" id="3.30.710.10">
    <property type="entry name" value="Potassium Channel Kv1.1, Chain A"/>
    <property type="match status" value="1"/>
</dbReference>
<dbReference type="SUPFAM" id="SSF54695">
    <property type="entry name" value="POZ domain"/>
    <property type="match status" value="1"/>
</dbReference>
<evidence type="ECO:0000313" key="3">
    <source>
        <dbReference type="Proteomes" id="UP001107558"/>
    </source>
</evidence>
<dbReference type="Pfam" id="PF00651">
    <property type="entry name" value="BTB"/>
    <property type="match status" value="1"/>
</dbReference>
<gene>
    <name evidence="2" type="ORF">PVAND_017136</name>
</gene>
<protein>
    <recommendedName>
        <fullName evidence="1">BTB domain-containing protein</fullName>
    </recommendedName>
</protein>
<organism evidence="2 3">
    <name type="scientific">Polypedilum vanderplanki</name>
    <name type="common">Sleeping chironomid midge</name>
    <dbReference type="NCBI Taxonomy" id="319348"/>
    <lineage>
        <taxon>Eukaryota</taxon>
        <taxon>Metazoa</taxon>
        <taxon>Ecdysozoa</taxon>
        <taxon>Arthropoda</taxon>
        <taxon>Hexapoda</taxon>
        <taxon>Insecta</taxon>
        <taxon>Pterygota</taxon>
        <taxon>Neoptera</taxon>
        <taxon>Endopterygota</taxon>
        <taxon>Diptera</taxon>
        <taxon>Nematocera</taxon>
        <taxon>Chironomoidea</taxon>
        <taxon>Chironomidae</taxon>
        <taxon>Chironominae</taxon>
        <taxon>Polypedilum</taxon>
        <taxon>Polypedilum</taxon>
    </lineage>
</organism>
<reference evidence="2" key="1">
    <citation type="submission" date="2021-03" db="EMBL/GenBank/DDBJ databases">
        <title>Chromosome level genome of the anhydrobiotic midge Polypedilum vanderplanki.</title>
        <authorList>
            <person name="Yoshida Y."/>
            <person name="Kikawada T."/>
            <person name="Gusev O."/>
        </authorList>
    </citation>
    <scope>NUCLEOTIDE SEQUENCE</scope>
    <source>
        <strain evidence="2">NIAS01</strain>
        <tissue evidence="2">Whole body or cell culture</tissue>
    </source>
</reference>
<evidence type="ECO:0000259" key="1">
    <source>
        <dbReference type="PROSITE" id="PS50097"/>
    </source>
</evidence>
<dbReference type="OrthoDB" id="7492888at2759"/>
<dbReference type="PANTHER" id="PTHR24413">
    <property type="entry name" value="SPECKLE-TYPE POZ PROTEIN"/>
    <property type="match status" value="1"/>
</dbReference>
<dbReference type="SMART" id="SM00225">
    <property type="entry name" value="BTB"/>
    <property type="match status" value="1"/>
</dbReference>
<accession>A0A9J6BHD1</accession>
<dbReference type="CDD" id="cd18186">
    <property type="entry name" value="BTB_POZ_ZBTB_KLHL-like"/>
    <property type="match status" value="1"/>
</dbReference>
<dbReference type="SUPFAM" id="SSF52058">
    <property type="entry name" value="L domain-like"/>
    <property type="match status" value="1"/>
</dbReference>
<comment type="caution">
    <text evidence="2">The sequence shown here is derived from an EMBL/GenBank/DDBJ whole genome shotgun (WGS) entry which is preliminary data.</text>
</comment>
<dbReference type="AlphaFoldDB" id="A0A9J6BHD1"/>
<sequence>MENYQWILEHSLLYKFKVINKETLLDEEEFYTSKEKYIKFSFKSCIFREFPIFPHPEDLTTLEISKTKLEKIERADLKDFKNLVELYVFDCGLRKLNGDILRDLKNLSIISFARNKLQIIDSEIFDGLELIHFVDFRGNFSISGLYQLIKEFSTWPSLDDLKKEIKQNCFETKTLSCLTNEEKFQNMKEEIEILTRGLKATEEELRGEKIFKNELLKENEVLYSLKAIFDDAAFKDFTIHVGKSSFKIHKTLFAAHSSTLADIFKNNPNAQELNVQDISESIFKNIYEFIYENFLPDDANYLEIFIAASLLKIKNLKEIAALELLEKIDEKNALEVLMASNKFNHQEMRQKSFEIIQTKIFPVRLIDEKFAKQPEMLKELIETKITLDKKYEEMCKKMEVAAVKK</sequence>
<evidence type="ECO:0000313" key="2">
    <source>
        <dbReference type="EMBL" id="KAG5669244.1"/>
    </source>
</evidence>
<dbReference type="InterPro" id="IPR032675">
    <property type="entry name" value="LRR_dom_sf"/>
</dbReference>
<dbReference type="PROSITE" id="PS50097">
    <property type="entry name" value="BTB"/>
    <property type="match status" value="1"/>
</dbReference>
<dbReference type="EMBL" id="JADBJN010000004">
    <property type="protein sequence ID" value="KAG5669244.1"/>
    <property type="molecule type" value="Genomic_DNA"/>
</dbReference>
<dbReference type="InterPro" id="IPR000210">
    <property type="entry name" value="BTB/POZ_dom"/>
</dbReference>
<dbReference type="Gene3D" id="3.80.10.10">
    <property type="entry name" value="Ribonuclease Inhibitor"/>
    <property type="match status" value="1"/>
</dbReference>
<dbReference type="Proteomes" id="UP001107558">
    <property type="component" value="Chromosome 4"/>
</dbReference>
<dbReference type="InterPro" id="IPR011333">
    <property type="entry name" value="SKP1/BTB/POZ_sf"/>
</dbReference>